<dbReference type="AlphaFoldDB" id="U5NZK4"/>
<protein>
    <submittedName>
        <fullName evidence="1">Uncharacterized protein</fullName>
    </submittedName>
</protein>
<reference evidence="1" key="1">
    <citation type="journal article" date="2013" name="Genome Announc.">
        <title>First complete sequence of a giant linear plasmid from a micrococcus strain isolated from an extremely high-altitude lake.</title>
        <authorList>
            <person name="Dib J.R."/>
            <person name="Schuldes J."/>
            <person name="Thurmer A."/>
            <person name="Farias M.E."/>
            <person name="Daniel R."/>
            <person name="Meinhardt F."/>
        </authorList>
    </citation>
    <scope>NUCLEOTIDE SEQUENCE</scope>
    <source>
        <strain evidence="1">V7</strain>
        <plasmid evidence="1">pLMV7</plasmid>
    </source>
</reference>
<geneLocation type="plasmid" evidence="1">
    <name>pLMV7</name>
</geneLocation>
<evidence type="ECO:0000313" key="1">
    <source>
        <dbReference type="EMBL" id="AGY35469.1"/>
    </source>
</evidence>
<proteinExistence type="predicted"/>
<dbReference type="RefSeq" id="WP_023190105.1">
    <property type="nucleotide sequence ID" value="NC_022599.1"/>
</dbReference>
<accession>U5NZK4</accession>
<name>U5NZK4_9MICC</name>
<keyword evidence="1" id="KW-0614">Plasmid</keyword>
<dbReference type="EMBL" id="KF577591">
    <property type="protein sequence ID" value="AGY35469.1"/>
    <property type="molecule type" value="Genomic_DNA"/>
</dbReference>
<sequence length="77" mass="8424">MTERPTPQNEALDDAELQTLYGDAVVMFDAERELDSAVADLVQAPFDARVQQTLANYLGSEQLQRATEAARRIGGQG</sequence>
<organism evidence="1">
    <name type="scientific">Micrococcus sp. V7</name>
    <dbReference type="NCBI Taxonomy" id="404582"/>
    <lineage>
        <taxon>Bacteria</taxon>
        <taxon>Bacillati</taxon>
        <taxon>Actinomycetota</taxon>
        <taxon>Actinomycetes</taxon>
        <taxon>Micrococcales</taxon>
        <taxon>Micrococcaceae</taxon>
        <taxon>Micrococcus</taxon>
    </lineage>
</organism>
<gene>
    <name evidence="1" type="ORF">LMV7_p00480</name>
</gene>